<reference evidence="3" key="1">
    <citation type="journal article" date="2016" name="Genome Biol. Evol.">
        <title>Comparative 'omics' of the Fusarium fujikuroi species complex highlights differences in genetic potential and metabolite synthesis.</title>
        <authorList>
            <person name="Niehaus E.-M."/>
            <person name="Muensterkoetter M."/>
            <person name="Proctor R.H."/>
            <person name="Brown D.W."/>
            <person name="Sharon A."/>
            <person name="Idan Y."/>
            <person name="Oren-Young L."/>
            <person name="Sieber C.M."/>
            <person name="Novak O."/>
            <person name="Pencik A."/>
            <person name="Tarkowska D."/>
            <person name="Hromadova K."/>
            <person name="Freeman S."/>
            <person name="Maymon M."/>
            <person name="Elazar M."/>
            <person name="Youssef S.A."/>
            <person name="El-Shabrawy E.S.M."/>
            <person name="Shalaby A.B.A."/>
            <person name="Houterman P."/>
            <person name="Brock N.L."/>
            <person name="Burkhardt I."/>
            <person name="Tsavkelova E.A."/>
            <person name="Dickschat J.S."/>
            <person name="Galuszka P."/>
            <person name="Gueldener U."/>
            <person name="Tudzynski B."/>
        </authorList>
    </citation>
    <scope>NUCLEOTIDE SEQUENCE [LARGE SCALE GENOMIC DNA]</scope>
    <source>
        <strain evidence="3">ET1</strain>
    </source>
</reference>
<evidence type="ECO:0000313" key="3">
    <source>
        <dbReference type="Proteomes" id="UP000183971"/>
    </source>
</evidence>
<dbReference type="VEuPathDB" id="FungiDB:FPRO_07041"/>
<dbReference type="GeneID" id="42051920"/>
<dbReference type="EMBL" id="FJOF01000003">
    <property type="protein sequence ID" value="CZR37768.1"/>
    <property type="molecule type" value="Genomic_DNA"/>
</dbReference>
<evidence type="ECO:0000259" key="1">
    <source>
        <dbReference type="Pfam" id="PF17111"/>
    </source>
</evidence>
<accession>A0A1L7VAJ8</accession>
<dbReference type="InterPro" id="IPR031348">
    <property type="entry name" value="PigL_N"/>
</dbReference>
<proteinExistence type="predicted"/>
<dbReference type="AlphaFoldDB" id="A0A1L7VAJ8"/>
<comment type="caution">
    <text evidence="2">The sequence shown here is derived from an EMBL/GenBank/DDBJ whole genome shotgun (WGS) entry which is preliminary data.</text>
</comment>
<protein>
    <recommendedName>
        <fullName evidence="1">Azaphilone pigments biosynthesis cluster protein L N-terminal domain-containing protein</fullName>
    </recommendedName>
</protein>
<evidence type="ECO:0000313" key="2">
    <source>
        <dbReference type="EMBL" id="CZR37768.1"/>
    </source>
</evidence>
<feature type="domain" description="Azaphilone pigments biosynthesis cluster protein L N-terminal" evidence="1">
    <location>
        <begin position="1"/>
        <end position="155"/>
    </location>
</feature>
<name>A0A1L7VAJ8_FUSPR</name>
<sequence length="468" mass="52574">MEPVGATASILTFVTVAFSATKSIYGALSAIKDGPEVLSSINHEISQLQNILQRLLQVVSSTARPTDKLEQMVKKCRDDLVGYEVKLRQFDVSGADGRRGQLWRKLKLCFEEKELDRIRHVVGRHIQLLTLHLGTIQDEHTSLIATQSTDILAHVKRLQQSSSTTTQSTKILNRIECLQETAPTATQLNEVLVSLQQLQQDMAVLRLSCPSVQTQTGSSSIPSSVVELDDKDSPISQQTALDDTIARLMRLIEKKPSVMEFHDAQEIFDDLERLLQSVRDDIHSTKTAGGYQDKGADVSKEMKLFTSLIFSAQSLRVNQTETMNSFEATEPKFAIFQQKKRKEMNIGDNFLTVTTAKRRRQLLPLPQNAQDNEACGWGFLGNLTVKSKTKKRMISLSVNRGQLLFDKFTSMMPRVIVCQILPNNSHVFRVASEGSVQDLMRLIVENKASLHDHDEDGWSLLHVSDHYT</sequence>
<gene>
    <name evidence="2" type="ORF">FPRO_07041</name>
</gene>
<dbReference type="RefSeq" id="XP_031078361.1">
    <property type="nucleotide sequence ID" value="XM_031227979.1"/>
</dbReference>
<dbReference type="Pfam" id="PF17111">
    <property type="entry name" value="PigL_N"/>
    <property type="match status" value="1"/>
</dbReference>
<keyword evidence="3" id="KW-1185">Reference proteome</keyword>
<dbReference type="Proteomes" id="UP000183971">
    <property type="component" value="Unassembled WGS sequence"/>
</dbReference>
<organism evidence="2 3">
    <name type="scientific">Fusarium proliferatum (strain ET1)</name>
    <name type="common">Orchid endophyte fungus</name>
    <dbReference type="NCBI Taxonomy" id="1227346"/>
    <lineage>
        <taxon>Eukaryota</taxon>
        <taxon>Fungi</taxon>
        <taxon>Dikarya</taxon>
        <taxon>Ascomycota</taxon>
        <taxon>Pezizomycotina</taxon>
        <taxon>Sordariomycetes</taxon>
        <taxon>Hypocreomycetidae</taxon>
        <taxon>Hypocreales</taxon>
        <taxon>Nectriaceae</taxon>
        <taxon>Fusarium</taxon>
        <taxon>Fusarium fujikuroi species complex</taxon>
    </lineage>
</organism>